<dbReference type="PANTHER" id="PTHR31793:SF27">
    <property type="entry name" value="NOVEL THIOESTERASE SUPERFAMILY DOMAIN AND SAPOSIN A-TYPE DOMAIN CONTAINING PROTEIN (0610012H03RIK)"/>
    <property type="match status" value="1"/>
</dbReference>
<keyword evidence="2 3" id="KW-0378">Hydrolase</keyword>
<comment type="similarity">
    <text evidence="1">Belongs to the 4-hydroxybenzoyl-CoA thioesterase family.</text>
</comment>
<dbReference type="CDD" id="cd00586">
    <property type="entry name" value="4HBT"/>
    <property type="match status" value="1"/>
</dbReference>
<dbReference type="Gene3D" id="3.10.129.10">
    <property type="entry name" value="Hotdog Thioesterase"/>
    <property type="match status" value="1"/>
</dbReference>
<dbReference type="EC" id="3.1.2.28" evidence="3"/>
<evidence type="ECO:0000256" key="2">
    <source>
        <dbReference type="ARBA" id="ARBA00022801"/>
    </source>
</evidence>
<dbReference type="RefSeq" id="WP_145058086.1">
    <property type="nucleotide sequence ID" value="NZ_CP036433.1"/>
</dbReference>
<reference evidence="3 4" key="1">
    <citation type="submission" date="2019-02" db="EMBL/GenBank/DDBJ databases">
        <title>Deep-cultivation of Planctomycetes and their phenomic and genomic characterization uncovers novel biology.</title>
        <authorList>
            <person name="Wiegand S."/>
            <person name="Jogler M."/>
            <person name="Boedeker C."/>
            <person name="Pinto D."/>
            <person name="Vollmers J."/>
            <person name="Rivas-Marin E."/>
            <person name="Kohn T."/>
            <person name="Peeters S.H."/>
            <person name="Heuer A."/>
            <person name="Rast P."/>
            <person name="Oberbeckmann S."/>
            <person name="Bunk B."/>
            <person name="Jeske O."/>
            <person name="Meyerdierks A."/>
            <person name="Storesund J.E."/>
            <person name="Kallscheuer N."/>
            <person name="Luecker S."/>
            <person name="Lage O.M."/>
            <person name="Pohl T."/>
            <person name="Merkel B.J."/>
            <person name="Hornburger P."/>
            <person name="Mueller R.-W."/>
            <person name="Bruemmer F."/>
            <person name="Labrenz M."/>
            <person name="Spormann A.M."/>
            <person name="Op den Camp H."/>
            <person name="Overmann J."/>
            <person name="Amann R."/>
            <person name="Jetten M.S.M."/>
            <person name="Mascher T."/>
            <person name="Medema M.H."/>
            <person name="Devos D.P."/>
            <person name="Kaster A.-K."/>
            <person name="Ovreas L."/>
            <person name="Rohde M."/>
            <person name="Galperin M.Y."/>
            <person name="Jogler C."/>
        </authorList>
    </citation>
    <scope>NUCLEOTIDE SEQUENCE [LARGE SCALE GENOMIC DNA]</scope>
    <source>
        <strain evidence="3 4">Pla85_3_4</strain>
    </source>
</reference>
<dbReference type="SUPFAM" id="SSF54637">
    <property type="entry name" value="Thioesterase/thiol ester dehydrase-isomerase"/>
    <property type="match status" value="1"/>
</dbReference>
<dbReference type="EMBL" id="CP036433">
    <property type="protein sequence ID" value="QDU98655.1"/>
    <property type="molecule type" value="Genomic_DNA"/>
</dbReference>
<dbReference type="InterPro" id="IPR029069">
    <property type="entry name" value="HotDog_dom_sf"/>
</dbReference>
<evidence type="ECO:0000256" key="1">
    <source>
        <dbReference type="ARBA" id="ARBA00005953"/>
    </source>
</evidence>
<dbReference type="InterPro" id="IPR050563">
    <property type="entry name" value="4-hydroxybenzoyl-CoA_TE"/>
</dbReference>
<evidence type="ECO:0000313" key="4">
    <source>
        <dbReference type="Proteomes" id="UP000317648"/>
    </source>
</evidence>
<dbReference type="InterPro" id="IPR006684">
    <property type="entry name" value="YbgC/YbaW"/>
</dbReference>
<dbReference type="GO" id="GO:0047617">
    <property type="term" value="F:fatty acyl-CoA hydrolase activity"/>
    <property type="evidence" value="ECO:0007669"/>
    <property type="project" value="TreeGrafter"/>
</dbReference>
<keyword evidence="4" id="KW-1185">Reference proteome</keyword>
<dbReference type="GO" id="GO:0061522">
    <property type="term" value="F:1,4-dihydroxy-2-naphthoyl-CoA thioesterase activity"/>
    <property type="evidence" value="ECO:0007669"/>
    <property type="project" value="UniProtKB-EC"/>
</dbReference>
<proteinExistence type="inferred from homology"/>
<protein>
    <submittedName>
        <fullName evidence="3">1,4-dihydroxy-2-naphthoyl-CoA hydrolase</fullName>
        <ecNumber evidence="3">3.1.2.28</ecNumber>
    </submittedName>
</protein>
<accession>A0A518E3I5</accession>
<organism evidence="3 4">
    <name type="scientific">Lignipirellula cremea</name>
    <dbReference type="NCBI Taxonomy" id="2528010"/>
    <lineage>
        <taxon>Bacteria</taxon>
        <taxon>Pseudomonadati</taxon>
        <taxon>Planctomycetota</taxon>
        <taxon>Planctomycetia</taxon>
        <taxon>Pirellulales</taxon>
        <taxon>Pirellulaceae</taxon>
        <taxon>Lignipirellula</taxon>
    </lineage>
</organism>
<gene>
    <name evidence="3" type="ORF">Pla8534_65270</name>
</gene>
<dbReference type="AlphaFoldDB" id="A0A518E3I5"/>
<dbReference type="KEGG" id="lcre:Pla8534_65270"/>
<evidence type="ECO:0000313" key="3">
    <source>
        <dbReference type="EMBL" id="QDU98655.1"/>
    </source>
</evidence>
<dbReference type="OrthoDB" id="9800856at2"/>
<sequence length="141" mass="16032">MPFPFETLRRVEFRDTDAAGIMHFSVYFTFMEEAEHEMLRSVGLSVYMEHEGAALSWPRVSVNCDYSKAVKFEDEIRIEAGLERIGNRSATYLFRFSRGEEVVATGRITSVCCRLEHDQPPRSQPIPAAIAARLAPLVMSE</sequence>
<dbReference type="Pfam" id="PF13279">
    <property type="entry name" value="4HBT_2"/>
    <property type="match status" value="1"/>
</dbReference>
<dbReference type="Proteomes" id="UP000317648">
    <property type="component" value="Chromosome"/>
</dbReference>
<dbReference type="PANTHER" id="PTHR31793">
    <property type="entry name" value="4-HYDROXYBENZOYL-COA THIOESTERASE FAMILY MEMBER"/>
    <property type="match status" value="1"/>
</dbReference>
<dbReference type="PIRSF" id="PIRSF003230">
    <property type="entry name" value="YbgC"/>
    <property type="match status" value="1"/>
</dbReference>
<name>A0A518E3I5_9BACT</name>